<dbReference type="GeneID" id="8247940"/>
<dbReference type="RefSeq" id="XP_002509289.1">
    <property type="nucleotide sequence ID" value="XM_002509243.1"/>
</dbReference>
<evidence type="ECO:0000259" key="2">
    <source>
        <dbReference type="Pfam" id="PF09811"/>
    </source>
</evidence>
<dbReference type="OrthoDB" id="48036at2759"/>
<sequence>MGDLGSIDDAFDAALNLEESHIDEGWEDGLREGEKLGLIDGREVGFAKGFEIGQEIGFYSGCHAVWSRCVGEDPGCFSERARRGIAAFGDMLRSFPIDDPLNEEILETLNQVRGKFKTVVALLGMHHEYNDAVGDQPTVTF</sequence>
<protein>
    <recommendedName>
        <fullName evidence="2">Essential protein Yae1 N-terminal domain-containing protein</fullName>
    </recommendedName>
</protein>
<feature type="domain" description="Essential protein Yae1 N-terminal" evidence="2">
    <location>
        <begin position="25"/>
        <end position="62"/>
    </location>
</feature>
<accession>C1FJ86</accession>
<reference evidence="3 4" key="1">
    <citation type="journal article" date="2009" name="Science">
        <title>Green evolution and dynamic adaptations revealed by genomes of the marine picoeukaryotes Micromonas.</title>
        <authorList>
            <person name="Worden A.Z."/>
            <person name="Lee J.H."/>
            <person name="Mock T."/>
            <person name="Rouze P."/>
            <person name="Simmons M.P."/>
            <person name="Aerts A.L."/>
            <person name="Allen A.E."/>
            <person name="Cuvelier M.L."/>
            <person name="Derelle E."/>
            <person name="Everett M.V."/>
            <person name="Foulon E."/>
            <person name="Grimwood J."/>
            <person name="Gundlach H."/>
            <person name="Henrissat B."/>
            <person name="Napoli C."/>
            <person name="McDonald S.M."/>
            <person name="Parker M.S."/>
            <person name="Rombauts S."/>
            <person name="Salamov A."/>
            <person name="Von Dassow P."/>
            <person name="Badger J.H."/>
            <person name="Coutinho P.M."/>
            <person name="Demir E."/>
            <person name="Dubchak I."/>
            <person name="Gentemann C."/>
            <person name="Eikrem W."/>
            <person name="Gready J.E."/>
            <person name="John U."/>
            <person name="Lanier W."/>
            <person name="Lindquist E.A."/>
            <person name="Lucas S."/>
            <person name="Mayer K.F."/>
            <person name="Moreau H."/>
            <person name="Not F."/>
            <person name="Otillar R."/>
            <person name="Panaud O."/>
            <person name="Pangilinan J."/>
            <person name="Paulsen I."/>
            <person name="Piegu B."/>
            <person name="Poliakov A."/>
            <person name="Robbens S."/>
            <person name="Schmutz J."/>
            <person name="Toulza E."/>
            <person name="Wyss T."/>
            <person name="Zelensky A."/>
            <person name="Zhou K."/>
            <person name="Armbrust E.V."/>
            <person name="Bhattacharya D."/>
            <person name="Goodenough U.W."/>
            <person name="Van de Peer Y."/>
            <person name="Grigoriev I.V."/>
        </authorList>
    </citation>
    <scope>NUCLEOTIDE SEQUENCE [LARGE SCALE GENOMIC DNA]</scope>
    <source>
        <strain evidence="4">RCC299 / NOUM17</strain>
    </source>
</reference>
<dbReference type="Pfam" id="PF09811">
    <property type="entry name" value="Yae1_N"/>
    <property type="match status" value="1"/>
</dbReference>
<dbReference type="PANTHER" id="PTHR28532">
    <property type="entry name" value="GEO13458P1"/>
    <property type="match status" value="1"/>
</dbReference>
<dbReference type="KEGG" id="mis:MICPUN_63079"/>
<dbReference type="PANTHER" id="PTHR28532:SF1">
    <property type="entry name" value="ORAL CANCER OVEREXPRESSED 1"/>
    <property type="match status" value="1"/>
</dbReference>
<dbReference type="eggNOG" id="KOG4595">
    <property type="taxonomic scope" value="Eukaryota"/>
</dbReference>
<dbReference type="InterPro" id="IPR019191">
    <property type="entry name" value="Essential_protein_Yae1_N"/>
</dbReference>
<dbReference type="AlphaFoldDB" id="C1FJ86"/>
<dbReference type="InParanoid" id="C1FJ86"/>
<evidence type="ECO:0000256" key="1">
    <source>
        <dbReference type="ARBA" id="ARBA00038090"/>
    </source>
</evidence>
<dbReference type="EMBL" id="CP001577">
    <property type="protein sequence ID" value="ACO70547.1"/>
    <property type="molecule type" value="Genomic_DNA"/>
</dbReference>
<evidence type="ECO:0000313" key="4">
    <source>
        <dbReference type="Proteomes" id="UP000002009"/>
    </source>
</evidence>
<evidence type="ECO:0000313" key="3">
    <source>
        <dbReference type="EMBL" id="ACO70547.1"/>
    </source>
</evidence>
<dbReference type="InterPro" id="IPR052436">
    <property type="entry name" value="LTO1_adapter"/>
</dbReference>
<name>C1FJ86_MICCC</name>
<organism evidence="3 4">
    <name type="scientific">Micromonas commoda (strain RCC299 / NOUM17 / CCMP2709)</name>
    <name type="common">Picoplanktonic green alga</name>
    <dbReference type="NCBI Taxonomy" id="296587"/>
    <lineage>
        <taxon>Eukaryota</taxon>
        <taxon>Viridiplantae</taxon>
        <taxon>Chlorophyta</taxon>
        <taxon>Mamiellophyceae</taxon>
        <taxon>Mamiellales</taxon>
        <taxon>Mamiellaceae</taxon>
        <taxon>Micromonas</taxon>
    </lineage>
</organism>
<comment type="similarity">
    <text evidence="1">Belongs to the LTO1 family.</text>
</comment>
<proteinExistence type="inferred from homology"/>
<dbReference type="OMA" id="FKQVCSM"/>
<gene>
    <name evidence="3" type="ORF">MICPUN_63079</name>
</gene>
<dbReference type="STRING" id="296587.C1FJ86"/>
<keyword evidence="4" id="KW-1185">Reference proteome</keyword>
<dbReference type="Proteomes" id="UP000002009">
    <property type="component" value="Chromosome 12"/>
</dbReference>